<protein>
    <submittedName>
        <fullName evidence="7">Filamentous hemagglutinin N-terminal domain-containing protein</fullName>
    </submittedName>
</protein>
<dbReference type="Pfam" id="PF05860">
    <property type="entry name" value="TPS"/>
    <property type="match status" value="1"/>
</dbReference>
<evidence type="ECO:0000256" key="3">
    <source>
        <dbReference type="ARBA" id="ARBA00022729"/>
    </source>
</evidence>
<evidence type="ECO:0000259" key="5">
    <source>
        <dbReference type="SMART" id="SM00912"/>
    </source>
</evidence>
<dbReference type="PANTHER" id="PTHR12338:SF8">
    <property type="entry name" value="HEME_HEMOPEXIN-BINDING PROTEIN"/>
    <property type="match status" value="1"/>
</dbReference>
<dbReference type="Proteomes" id="UP000675920">
    <property type="component" value="Unplaced"/>
</dbReference>
<keyword evidence="3" id="KW-0732">Signal</keyword>
<dbReference type="InterPro" id="IPR011050">
    <property type="entry name" value="Pectin_lyase_fold/virulence"/>
</dbReference>
<dbReference type="AlphaFoldDB" id="A0A8B6XCF9"/>
<feature type="region of interest" description="Disordered" evidence="4">
    <location>
        <begin position="1065"/>
        <end position="1094"/>
    </location>
</feature>
<sequence length="1137" mass="115136">MTKRGAPSGDTRESGPARQQQAAPMKRPSLNHCFRLIWSESHAAWMAVPEVCRGRGKAGRGLLAAVLLAPALALAAPSGGTVTSGSASITQSGPVTDVNQASQRAVINWQGFSVAGGETVNFHQPGRSAVTLNRVIGNERSVINGALNADGQVFLVNSNGVLFGQGSSVNVGGLVASTRDLGDDDFNAGRYVFRGSGTAAVVNQGALHARDGGYVALLGGSVSNQGVISATRGTVALAAGDRITLSFNGDSLLGLTLDQGTLDALVENRQAIQADGGQVILTALAADQVLGAQVNNGGLIRARTLDDLTGSITLYAHGGTTRVDGTLDASAPVSGNGGAIETSGKVVKVADGAQVTTLAHEGRSGTWLIDPTDFTIAASGGDISGATLSSQLAHGNVAISSTMGAGGTQGNVNVNDAVSWDAPTTLTLTAANDINVNRAVTAGYSAYSSAAPAAVAGLALDAGHDININNAVSLTNAALVMNYGNDYNIRTKASYSGTVLDANGLPIANTDTSGGVYGSISLHGGTGSGDSLTIKGDAYTLIYSMAQFDALDNTDSVTGNGSFDAVTGHYAIAHDLEAGGTTYAFAPVYFFSGTLAGLGNKIDHFTMDSPQYSVGLIGNGSDYGSVNIRDLGLVNISFTNVNTSNVGAFLGEGAGSITNVYSTGTISGPWTASTGGLVGRFYTGSATSNVIQSSFSSIDIISEGGGNIGGLAGWMSGSITNSHATGNITITFPRNNGTTQEIGGLAGNFGGTVSGTYATGNILAQYASDAIVVTEIQYLNFISSLGGLIGSYSGLGTDSLTNSFATGNVTGGSVLGGLIGSAYGSKGLRIDNVYATGNVTGTIKANTSYSDAYIGGLIGRVGQTSSYRGEEFSIDISNAFATGNVTALGGGNAVGGLIGYMRSYGRTGSLTNVYATGKVTVASVDGVYTDSAGGLVGVIHGYDVSNAYATGDVSANSHVGALIGTAIDSTVTNSYSTGAATAVDQTHYGAAGLIGYANNTSTSNTYFNADRNSRGIFDSWGNGSHDTTGLSGTQLPDSQYYANGTISQVIAARNEAAAEQRRLQESAMTNGANQAARSSANSARQNLTGNSPSVSPIAAVLDQNISFADTRYSAGIRSIEVDDDMTSQPEEENKTKR</sequence>
<comment type="subcellular location">
    <subcellularLocation>
        <location evidence="1">Secreted</location>
    </subcellularLocation>
</comment>
<dbReference type="PANTHER" id="PTHR12338">
    <property type="entry name" value="AUTOTRANSPORTER"/>
    <property type="match status" value="1"/>
</dbReference>
<dbReference type="Gene3D" id="2.160.20.10">
    <property type="entry name" value="Single-stranded right-handed beta-helix, Pectin lyase-like"/>
    <property type="match status" value="1"/>
</dbReference>
<name>A0A8B6XCF9_9BURK</name>
<dbReference type="SMART" id="SM00912">
    <property type="entry name" value="Haemagg_act"/>
    <property type="match status" value="1"/>
</dbReference>
<evidence type="ECO:0000313" key="6">
    <source>
        <dbReference type="Proteomes" id="UP000675920"/>
    </source>
</evidence>
<dbReference type="NCBIfam" id="TIGR01901">
    <property type="entry name" value="adhes_NPXG"/>
    <property type="match status" value="1"/>
</dbReference>
<reference evidence="7" key="1">
    <citation type="submission" date="2025-08" db="UniProtKB">
        <authorList>
            <consortium name="RefSeq"/>
        </authorList>
    </citation>
    <scope>IDENTIFICATION</scope>
</reference>
<accession>A0A8B6XCF9</accession>
<dbReference type="RefSeq" id="WP_169732524.1">
    <property type="nucleotide sequence ID" value="NZ_AXWS01000013.1"/>
</dbReference>
<dbReference type="InterPro" id="IPR050909">
    <property type="entry name" value="Bact_Autotransporter_VF"/>
</dbReference>
<evidence type="ECO:0000313" key="7">
    <source>
        <dbReference type="RefSeq" id="WP_169732524.1"/>
    </source>
</evidence>
<feature type="region of interest" description="Disordered" evidence="4">
    <location>
        <begin position="1"/>
        <end position="26"/>
    </location>
</feature>
<dbReference type="SUPFAM" id="SSF51126">
    <property type="entry name" value="Pectin lyase-like"/>
    <property type="match status" value="1"/>
</dbReference>
<keyword evidence="6" id="KW-1185">Reference proteome</keyword>
<keyword evidence="2" id="KW-0964">Secreted</keyword>
<dbReference type="Gene3D" id="2.160.20.110">
    <property type="match status" value="2"/>
</dbReference>
<dbReference type="GO" id="GO:0005576">
    <property type="term" value="C:extracellular region"/>
    <property type="evidence" value="ECO:0007669"/>
    <property type="project" value="UniProtKB-SubCell"/>
</dbReference>
<dbReference type="InterPro" id="IPR008638">
    <property type="entry name" value="FhaB/CdiA-like_TPS"/>
</dbReference>
<proteinExistence type="predicted"/>
<feature type="compositionally biased region" description="Low complexity" evidence="4">
    <location>
        <begin position="1072"/>
        <end position="1086"/>
    </location>
</feature>
<feature type="domain" description="Filamentous haemagglutinin FhaB/tRNA nuclease CdiA-like TPS" evidence="5">
    <location>
        <begin position="73"/>
        <end position="185"/>
    </location>
</feature>
<organism evidence="6 7">
    <name type="scientific">Derxia gummosa DSM 723</name>
    <dbReference type="NCBI Taxonomy" id="1121388"/>
    <lineage>
        <taxon>Bacteria</taxon>
        <taxon>Pseudomonadati</taxon>
        <taxon>Pseudomonadota</taxon>
        <taxon>Betaproteobacteria</taxon>
        <taxon>Burkholderiales</taxon>
        <taxon>Alcaligenaceae</taxon>
        <taxon>Derxia</taxon>
    </lineage>
</organism>
<evidence type="ECO:0000256" key="1">
    <source>
        <dbReference type="ARBA" id="ARBA00004613"/>
    </source>
</evidence>
<dbReference type="InterPro" id="IPR012334">
    <property type="entry name" value="Pectin_lyas_fold"/>
</dbReference>
<evidence type="ECO:0000256" key="2">
    <source>
        <dbReference type="ARBA" id="ARBA00022525"/>
    </source>
</evidence>
<evidence type="ECO:0000256" key="4">
    <source>
        <dbReference type="SAM" id="MobiDB-lite"/>
    </source>
</evidence>